<dbReference type="Pfam" id="PF13579">
    <property type="entry name" value="Glyco_trans_4_4"/>
    <property type="match status" value="1"/>
</dbReference>
<evidence type="ECO:0000259" key="1">
    <source>
        <dbReference type="Pfam" id="PF13579"/>
    </source>
</evidence>
<dbReference type="PANTHER" id="PTHR45947:SF3">
    <property type="entry name" value="SULFOQUINOVOSYL TRANSFERASE SQD2"/>
    <property type="match status" value="1"/>
</dbReference>
<gene>
    <name evidence="2" type="ordered locus">DSC_07620</name>
</gene>
<dbReference type="PANTHER" id="PTHR45947">
    <property type="entry name" value="SULFOQUINOVOSYL TRANSFERASE SQD2"/>
    <property type="match status" value="1"/>
</dbReference>
<dbReference type="Proteomes" id="UP000005870">
    <property type="component" value="Chromosome"/>
</dbReference>
<dbReference type="KEGG" id="psd:DSC_07620"/>
<dbReference type="Gene3D" id="3.40.50.2000">
    <property type="entry name" value="Glycogen Phosphorylase B"/>
    <property type="match status" value="2"/>
</dbReference>
<dbReference type="NCBIfam" id="NF007640">
    <property type="entry name" value="PRK10307.1"/>
    <property type="match status" value="1"/>
</dbReference>
<dbReference type="InterPro" id="IPR050194">
    <property type="entry name" value="Glycosyltransferase_grp1"/>
</dbReference>
<reference evidence="2 3" key="1">
    <citation type="journal article" date="2012" name="J. Bacteriol.">
        <title>Complete Genome Sequence of the BTEX-Degrading Bacterium Pseudoxanthomonas spadix BD-a59.</title>
        <authorList>
            <person name="Lee S.H."/>
            <person name="Jin H.M."/>
            <person name="Lee H.J."/>
            <person name="Kim J.M."/>
            <person name="Jeon C.O."/>
        </authorList>
    </citation>
    <scope>NUCLEOTIDE SEQUENCE [LARGE SCALE GENOMIC DNA]</scope>
    <source>
        <strain evidence="2 3">BD-a59</strain>
    </source>
</reference>
<accession>G7UTS2</accession>
<dbReference type="RefSeq" id="WP_014160351.1">
    <property type="nucleotide sequence ID" value="NC_016147.2"/>
</dbReference>
<organism evidence="2 3">
    <name type="scientific">Pseudoxanthomonas spadix (strain BD-a59)</name>
    <dbReference type="NCBI Taxonomy" id="1045855"/>
    <lineage>
        <taxon>Bacteria</taxon>
        <taxon>Pseudomonadati</taxon>
        <taxon>Pseudomonadota</taxon>
        <taxon>Gammaproteobacteria</taxon>
        <taxon>Lysobacterales</taxon>
        <taxon>Lysobacteraceae</taxon>
        <taxon>Pseudoxanthomonas</taxon>
    </lineage>
</organism>
<feature type="domain" description="Glycosyltransferase subfamily 4-like N-terminal" evidence="1">
    <location>
        <begin position="17"/>
        <end position="203"/>
    </location>
</feature>
<proteinExistence type="predicted"/>
<keyword evidence="3" id="KW-1185">Reference proteome</keyword>
<keyword evidence="2" id="KW-0808">Transferase</keyword>
<sequence length="421" mass="44888">MANILITGINYAPENIGTGKYTSEMATWLAAQGHRVRVVTAPPYYPAWKVAAGYRRWWWSRETIAGVDVIRCPVWVPARPGGLTRMIHLASFGLSCLPPLVGSLFFHPNVVINIAPTLASAPGALLAARLSGSQTWLHVQDFELDAALDMGIVNAGPARKIAMGIERLVMRAFDRVSTISDKMLERLHAKGVQADACTCFPNWADIDGIRPLDAPSPYRAELGIPQDALVALYSGNMGLKQGLELLAEVARATSDLPQLHFVFGGQGPGRELLEQNCQGLSNVHFLGLQPTERLNDWLGLADIHLLPQRADVADLVMPSKMTGMLASGRPVLATALPGTGVANALLGSGVSVPPGDAQALVNALRELACDAAMRGKLGAAARAQAESTLARESILTRLNIDIQSLLARGAPSEPLTDTDPA</sequence>
<dbReference type="eggNOG" id="COG0438">
    <property type="taxonomic scope" value="Bacteria"/>
</dbReference>
<name>G7UTS2_PSEUP</name>
<dbReference type="CDD" id="cd03794">
    <property type="entry name" value="GT4_WbuB-like"/>
    <property type="match status" value="1"/>
</dbReference>
<protein>
    <submittedName>
        <fullName evidence="2">Glycosyl transferase</fullName>
    </submittedName>
</protein>
<dbReference type="STRING" id="1045855.DSC_07620"/>
<dbReference type="SUPFAM" id="SSF53756">
    <property type="entry name" value="UDP-Glycosyltransferase/glycogen phosphorylase"/>
    <property type="match status" value="1"/>
</dbReference>
<dbReference type="InterPro" id="IPR028098">
    <property type="entry name" value="Glyco_trans_4-like_N"/>
</dbReference>
<evidence type="ECO:0000313" key="2">
    <source>
        <dbReference type="EMBL" id="AER56175.1"/>
    </source>
</evidence>
<dbReference type="Pfam" id="PF13692">
    <property type="entry name" value="Glyco_trans_1_4"/>
    <property type="match status" value="1"/>
</dbReference>
<evidence type="ECO:0000313" key="3">
    <source>
        <dbReference type="Proteomes" id="UP000005870"/>
    </source>
</evidence>
<dbReference type="EMBL" id="CP003093">
    <property type="protein sequence ID" value="AER56175.1"/>
    <property type="molecule type" value="Genomic_DNA"/>
</dbReference>
<dbReference type="GO" id="GO:0016758">
    <property type="term" value="F:hexosyltransferase activity"/>
    <property type="evidence" value="ECO:0007669"/>
    <property type="project" value="TreeGrafter"/>
</dbReference>
<dbReference type="AlphaFoldDB" id="G7UTS2"/>
<dbReference type="HOGENOM" id="CLU_009583_11_5_6"/>